<dbReference type="GO" id="GO:0005737">
    <property type="term" value="C:cytoplasm"/>
    <property type="evidence" value="ECO:0007669"/>
    <property type="project" value="UniProtKB-SubCell"/>
</dbReference>
<dbReference type="InterPro" id="IPR009718">
    <property type="entry name" value="Rex_DNA-bd_C_dom"/>
</dbReference>
<dbReference type="NCBIfam" id="NF003990">
    <property type="entry name" value="PRK05472.1-4"/>
    <property type="match status" value="1"/>
</dbReference>
<evidence type="ECO:0000313" key="9">
    <source>
        <dbReference type="EMBL" id="EAX48144.1"/>
    </source>
</evidence>
<dbReference type="Pfam" id="PF06971">
    <property type="entry name" value="Put_DNA-bind_N"/>
    <property type="match status" value="1"/>
</dbReference>
<sequence length="213" mass="23573">MKGHIVISKATIDRLPLYFRTLRQAQEEGVEIISSEELGRRIGVTPEQIRKDLASFGEFGKKGVGYYVRELIRHIGEILGLHRNWNIAIVGVGHLGWALANYRNFASLGFNLVAIFDIDPAKVGQKVNDVQVYHLQALETVVKEKGVQIGVITVPAEQAQDVANRLVAAGVRGIWNFAPIKVNVPPSVRIVSEDLSVGLSSLSYYLSRQLCDK</sequence>
<dbReference type="NCBIfam" id="NF003995">
    <property type="entry name" value="PRK05472.2-4"/>
    <property type="match status" value="1"/>
</dbReference>
<proteinExistence type="inferred from homology"/>
<comment type="function">
    <text evidence="7">Modulates transcription in response to changes in cellular NADH/NAD(+) redox state.</text>
</comment>
<dbReference type="EMBL" id="AAWL01000004">
    <property type="protein sequence ID" value="EAX48144.1"/>
    <property type="molecule type" value="Genomic_DNA"/>
</dbReference>
<dbReference type="Pfam" id="PF02629">
    <property type="entry name" value="CoA_binding"/>
    <property type="match status" value="1"/>
</dbReference>
<dbReference type="RefSeq" id="WP_007288798.1">
    <property type="nucleotide sequence ID" value="NZ_AAWL01000004.1"/>
</dbReference>
<evidence type="ECO:0000259" key="8">
    <source>
        <dbReference type="SMART" id="SM00881"/>
    </source>
</evidence>
<keyword evidence="1 7" id="KW-0963">Cytoplasm</keyword>
<accession>A1HP36</accession>
<evidence type="ECO:0000256" key="2">
    <source>
        <dbReference type="ARBA" id="ARBA00022491"/>
    </source>
</evidence>
<dbReference type="OrthoDB" id="9784760at2"/>
<comment type="subunit">
    <text evidence="7">Homodimer.</text>
</comment>
<dbReference type="Gene3D" id="1.10.10.10">
    <property type="entry name" value="Winged helix-like DNA-binding domain superfamily/Winged helix DNA-binding domain"/>
    <property type="match status" value="1"/>
</dbReference>
<dbReference type="NCBIfam" id="NF003989">
    <property type="entry name" value="PRK05472.1-3"/>
    <property type="match status" value="1"/>
</dbReference>
<dbReference type="NCBIfam" id="NF003992">
    <property type="entry name" value="PRK05472.2-1"/>
    <property type="match status" value="1"/>
</dbReference>
<dbReference type="GO" id="GO:0051775">
    <property type="term" value="P:response to redox state"/>
    <property type="evidence" value="ECO:0007669"/>
    <property type="project" value="InterPro"/>
</dbReference>
<comment type="similarity">
    <text evidence="7">Belongs to the transcriptional regulatory Rex family.</text>
</comment>
<keyword evidence="5 7" id="KW-0238">DNA-binding</keyword>
<feature type="DNA-binding region" description="H-T-H motif" evidence="7">
    <location>
        <begin position="17"/>
        <end position="56"/>
    </location>
</feature>
<dbReference type="InterPro" id="IPR036390">
    <property type="entry name" value="WH_DNA-bd_sf"/>
</dbReference>
<dbReference type="SMART" id="SM00881">
    <property type="entry name" value="CoA_binding"/>
    <property type="match status" value="1"/>
</dbReference>
<organism evidence="9 10">
    <name type="scientific">Thermosinus carboxydivorans Nor1</name>
    <dbReference type="NCBI Taxonomy" id="401526"/>
    <lineage>
        <taxon>Bacteria</taxon>
        <taxon>Bacillati</taxon>
        <taxon>Bacillota</taxon>
        <taxon>Negativicutes</taxon>
        <taxon>Selenomonadales</taxon>
        <taxon>Sporomusaceae</taxon>
        <taxon>Thermosinus</taxon>
    </lineage>
</organism>
<comment type="subcellular location">
    <subcellularLocation>
        <location evidence="7">Cytoplasm</location>
    </subcellularLocation>
</comment>
<dbReference type="NCBIfam" id="NF003996">
    <property type="entry name" value="PRK05472.2-5"/>
    <property type="match status" value="1"/>
</dbReference>
<reference evidence="9 10" key="1">
    <citation type="submission" date="2007-01" db="EMBL/GenBank/DDBJ databases">
        <title>Annotation of the draft genome assembly of Thermosinus carboxydivorans Nor1.</title>
        <authorList>
            <consortium name="US DOE Joint Genome Institute (JGI-ORNL)"/>
            <person name="Larimer F."/>
            <person name="Land M."/>
            <person name="Hauser L."/>
        </authorList>
    </citation>
    <scope>NUCLEOTIDE SEQUENCE [LARGE SCALE GENOMIC DNA]</scope>
    <source>
        <strain evidence="9 10">Nor1</strain>
    </source>
</reference>
<evidence type="ECO:0000313" key="10">
    <source>
        <dbReference type="Proteomes" id="UP000005139"/>
    </source>
</evidence>
<dbReference type="AlphaFoldDB" id="A1HP36"/>
<evidence type="ECO:0000256" key="6">
    <source>
        <dbReference type="ARBA" id="ARBA00023163"/>
    </source>
</evidence>
<dbReference type="InterPro" id="IPR036388">
    <property type="entry name" value="WH-like_DNA-bd_sf"/>
</dbReference>
<dbReference type="Gene3D" id="3.40.50.720">
    <property type="entry name" value="NAD(P)-binding Rossmann-like Domain"/>
    <property type="match status" value="1"/>
</dbReference>
<gene>
    <name evidence="7" type="primary">rex</name>
    <name evidence="9" type="ORF">TcarDRAFT_1691</name>
</gene>
<dbReference type="PANTHER" id="PTHR35786:SF1">
    <property type="entry name" value="REDOX-SENSING TRANSCRIPTIONAL REPRESSOR REX 1"/>
    <property type="match status" value="1"/>
</dbReference>
<comment type="caution">
    <text evidence="9">The sequence shown here is derived from an EMBL/GenBank/DDBJ whole genome shotgun (WGS) entry which is preliminary data.</text>
</comment>
<evidence type="ECO:0000256" key="7">
    <source>
        <dbReference type="HAMAP-Rule" id="MF_01131"/>
    </source>
</evidence>
<dbReference type="GO" id="GO:0045892">
    <property type="term" value="P:negative regulation of DNA-templated transcription"/>
    <property type="evidence" value="ECO:0007669"/>
    <property type="project" value="InterPro"/>
</dbReference>
<keyword evidence="3 7" id="KW-0805">Transcription regulation</keyword>
<dbReference type="SUPFAM" id="SSF51735">
    <property type="entry name" value="NAD(P)-binding Rossmann-fold domains"/>
    <property type="match status" value="1"/>
</dbReference>
<keyword evidence="2 7" id="KW-0678">Repressor</keyword>
<dbReference type="InterPro" id="IPR036291">
    <property type="entry name" value="NAD(P)-bd_dom_sf"/>
</dbReference>
<dbReference type="InterPro" id="IPR022876">
    <property type="entry name" value="Tscrpt_rep_Rex"/>
</dbReference>
<dbReference type="SUPFAM" id="SSF46785">
    <property type="entry name" value="Winged helix' DNA-binding domain"/>
    <property type="match status" value="1"/>
</dbReference>
<dbReference type="GO" id="GO:0003677">
    <property type="term" value="F:DNA binding"/>
    <property type="evidence" value="ECO:0007669"/>
    <property type="project" value="UniProtKB-UniRule"/>
</dbReference>
<dbReference type="GO" id="GO:0003700">
    <property type="term" value="F:DNA-binding transcription factor activity"/>
    <property type="evidence" value="ECO:0007669"/>
    <property type="project" value="UniProtKB-UniRule"/>
</dbReference>
<evidence type="ECO:0000256" key="3">
    <source>
        <dbReference type="ARBA" id="ARBA00023015"/>
    </source>
</evidence>
<feature type="domain" description="CoA-binding" evidence="8">
    <location>
        <begin position="80"/>
        <end position="181"/>
    </location>
</feature>
<protein>
    <recommendedName>
        <fullName evidence="7">Redox-sensing transcriptional repressor Rex</fullName>
    </recommendedName>
</protein>
<dbReference type="NCBIfam" id="NF003993">
    <property type="entry name" value="PRK05472.2-2"/>
    <property type="match status" value="1"/>
</dbReference>
<dbReference type="eggNOG" id="COG2344">
    <property type="taxonomic scope" value="Bacteria"/>
</dbReference>
<keyword evidence="10" id="KW-1185">Reference proteome</keyword>
<dbReference type="InterPro" id="IPR058236">
    <property type="entry name" value="Rex_actinobacterial-type"/>
</dbReference>
<dbReference type="InterPro" id="IPR003781">
    <property type="entry name" value="CoA-bd"/>
</dbReference>
<dbReference type="HAMAP" id="MF_01131">
    <property type="entry name" value="Rex"/>
    <property type="match status" value="1"/>
</dbReference>
<dbReference type="NCBIfam" id="NF003994">
    <property type="entry name" value="PRK05472.2-3"/>
    <property type="match status" value="1"/>
</dbReference>
<evidence type="ECO:0000256" key="4">
    <source>
        <dbReference type="ARBA" id="ARBA00023027"/>
    </source>
</evidence>
<keyword evidence="6 7" id="KW-0804">Transcription</keyword>
<feature type="binding site" evidence="7">
    <location>
        <begin position="91"/>
        <end position="96"/>
    </location>
    <ligand>
        <name>NAD(+)</name>
        <dbReference type="ChEBI" id="CHEBI:57540"/>
    </ligand>
</feature>
<name>A1HP36_9FIRM</name>
<dbReference type="Proteomes" id="UP000005139">
    <property type="component" value="Unassembled WGS sequence"/>
</dbReference>
<evidence type="ECO:0000256" key="1">
    <source>
        <dbReference type="ARBA" id="ARBA00022490"/>
    </source>
</evidence>
<reference evidence="9 10" key="2">
    <citation type="submission" date="2007-01" db="EMBL/GenBank/DDBJ databases">
        <title>Sequencing of the draft genome and assembly of Thermosinus carboxydivorans Nor1.</title>
        <authorList>
            <consortium name="US DOE Joint Genome Institute (JGI-PGF)"/>
            <person name="Copeland A."/>
            <person name="Lucas S."/>
            <person name="Lapidus A."/>
            <person name="Barry K."/>
            <person name="Glavina del Rio T."/>
            <person name="Dalin E."/>
            <person name="Tice H."/>
            <person name="Bruce D."/>
            <person name="Pitluck S."/>
            <person name="Richardson P."/>
        </authorList>
    </citation>
    <scope>NUCLEOTIDE SEQUENCE [LARGE SCALE GENOMIC DNA]</scope>
    <source>
        <strain evidence="9 10">Nor1</strain>
    </source>
</reference>
<evidence type="ECO:0000256" key="5">
    <source>
        <dbReference type="ARBA" id="ARBA00023125"/>
    </source>
</evidence>
<keyword evidence="4 7" id="KW-0520">NAD</keyword>
<dbReference type="PANTHER" id="PTHR35786">
    <property type="entry name" value="REDOX-SENSING TRANSCRIPTIONAL REPRESSOR REX"/>
    <property type="match status" value="1"/>
</dbReference>